<protein>
    <submittedName>
        <fullName evidence="2">Uncharacterized protein</fullName>
    </submittedName>
</protein>
<feature type="region of interest" description="Disordered" evidence="1">
    <location>
        <begin position="41"/>
        <end position="66"/>
    </location>
</feature>
<reference evidence="2" key="1">
    <citation type="journal article" date="2023" name="G3 (Bethesda)">
        <title>A reference genome for the long-term kleptoplast-retaining sea slug Elysia crispata morphotype clarki.</title>
        <authorList>
            <person name="Eastman K.E."/>
            <person name="Pendleton A.L."/>
            <person name="Shaikh M.A."/>
            <person name="Suttiyut T."/>
            <person name="Ogas R."/>
            <person name="Tomko P."/>
            <person name="Gavelis G."/>
            <person name="Widhalm J.R."/>
            <person name="Wisecaver J.H."/>
        </authorList>
    </citation>
    <scope>NUCLEOTIDE SEQUENCE</scope>
    <source>
        <strain evidence="2">ECLA1</strain>
    </source>
</reference>
<organism evidence="2 3">
    <name type="scientific">Elysia crispata</name>
    <name type="common">lettuce slug</name>
    <dbReference type="NCBI Taxonomy" id="231223"/>
    <lineage>
        <taxon>Eukaryota</taxon>
        <taxon>Metazoa</taxon>
        <taxon>Spiralia</taxon>
        <taxon>Lophotrochozoa</taxon>
        <taxon>Mollusca</taxon>
        <taxon>Gastropoda</taxon>
        <taxon>Heterobranchia</taxon>
        <taxon>Euthyneura</taxon>
        <taxon>Panpulmonata</taxon>
        <taxon>Sacoglossa</taxon>
        <taxon>Placobranchoidea</taxon>
        <taxon>Plakobranchidae</taxon>
        <taxon>Elysia</taxon>
    </lineage>
</organism>
<dbReference type="EMBL" id="JAWDGP010002049">
    <property type="protein sequence ID" value="KAK3785901.1"/>
    <property type="molecule type" value="Genomic_DNA"/>
</dbReference>
<evidence type="ECO:0000256" key="1">
    <source>
        <dbReference type="SAM" id="MobiDB-lite"/>
    </source>
</evidence>
<gene>
    <name evidence="2" type="ORF">RRG08_055935</name>
</gene>
<proteinExistence type="predicted"/>
<comment type="caution">
    <text evidence="2">The sequence shown here is derived from an EMBL/GenBank/DDBJ whole genome shotgun (WGS) entry which is preliminary data.</text>
</comment>
<dbReference type="PANTHER" id="PTHR36960:SF1">
    <property type="entry name" value="SI:DKEY-32E6.3"/>
    <property type="match status" value="1"/>
</dbReference>
<evidence type="ECO:0000313" key="3">
    <source>
        <dbReference type="Proteomes" id="UP001283361"/>
    </source>
</evidence>
<evidence type="ECO:0000313" key="2">
    <source>
        <dbReference type="EMBL" id="KAK3785901.1"/>
    </source>
</evidence>
<dbReference type="PANTHER" id="PTHR36960">
    <property type="entry name" value="SI:DKEY-32E6.3"/>
    <property type="match status" value="1"/>
</dbReference>
<dbReference type="AlphaFoldDB" id="A0AAE1AER7"/>
<accession>A0AAE1AER7</accession>
<sequence length="508" mass="57622">MRGEGAHIVQNGGPAPLVNSLCETDGYALKKEDVHASLDKTNGRHHHLAQMPGQARPQPETENGHMDLNRAVGDLELEDDLEEKSDVSSGSSGSNDIFTSLPQIVSVRINQDRAIKACRQLQRVRSVPMKLGLNEYRVLHGPIHVDHRKRKLIIHLDIRNTILVADSITNVSVEEALNSFLTSVTWGSEENGEWIWHSNIPSLKSPQPGLRTYYKHLEAKLVKSSEDRVKLRLQTGDFALSSMGKIFQKDFYVHLARLVWQFDTCTTRDKVLTMSGRDGTAYHYILPGVYKLLHHLTNSRRDFAVVIRTYGRDGPNVLSSLNYGLHGHHPAFPSPLRIKVHKTPGIIKRTGSSSFELQTYKYRDGAGSGTCQEINQLLSHERDMYRLMNASQGISGYVDDFYHWQGHDYYHTAGKPLWLDPSDKRHHHIFFDDNFRADDEDSIVDVRVFNKENGHEARSLGLAEVARLENACVVQADLLESIADEDYFVKMVRECEQKYAHLVWSGQL</sequence>
<keyword evidence="3" id="KW-1185">Reference proteome</keyword>
<name>A0AAE1AER7_9GAST</name>
<dbReference type="Proteomes" id="UP001283361">
    <property type="component" value="Unassembled WGS sequence"/>
</dbReference>